<evidence type="ECO:0000313" key="2">
    <source>
        <dbReference type="EMBL" id="MFC5918288.1"/>
    </source>
</evidence>
<sequence length="985" mass="106460">MKRRTFLAGTTAVSVPAMTAVTAMTAAPAAASPSAAPLSGADTAATLRLVIDGAPHDLPPTTVYRTTIEATGTAGRTRVTMAGAYSEFSVAFPSPYAPHLARVSVWLTGVTPKKGNLWLKIFDQDNEEWGTLASRVDPTGFDGRTRVTFEPQRLSRMTWSGVADGRLTYPLRRLVLVFFPDDKQSADPFVFDMESVEVVGDGGPVSTWTRSGALELTSGADRVLVDGRGRLLDWTSGGRIQSPGVVPLAVYYDNGTGVFSDEAEVDVARVAADEAAVGLTVPGFFTAELTVRLRAGRLELRPTAIRNLWSRPILSVACPEVAYRVIPADGTMLGIAPKWGGLAHTRSVLAGGFYANYGMPTATHDLILFEEDDSALGVYSVQPASVRPYRPTQFGFVGGRARNEALTGLMHRVDARIVPGGSERLPATRLVAGASAFDLFAAYRADNGMNTWRGLTDKLGPRLRAGLADSVHLKVDLWQPTGGTSATGRPEAAFEYLRAVPGGPYSVELASYYSDGQHDHHYPDFLTFDYLGGPAEFQRLIDTIHDRGHYASAYTNPTWWHPDSRAVAALGGVERIGIRDRHGKLVTKTHTNNLGYLVGGWRKAPRALILDQLRTFRDTYGMDMMFQDEIARREYDYAADFCAPPYAYCEELVEQTAQSAAILPIGTEGVGGDRIFQSLTSSLGFYLNTMQGDRASTYDGPNRNGVVVQQWPLGTAVMHDKVAFYPHNLDRGVDTTENLSWALAFGLNLHYQAQHMKADFGAGRGFELLKGLSLVQKRVAGRYFGRAMTAFRYLTEDLKVSRTAFDGGVEIVASHDLQSRALPLPGGRGTVTVAPHGFVASEHGVPTYALIDDAHHRPGYLARWADGRFVPELAWYPADLAGYRSDSVHADLRLTATPAELPAGTTTRAALVLAAWDGTPLDLDGADIAWELDGRPVAHLVTDADGSVWLAPEHGGATGWATVRAVVTRDGVPAYSGVALVEITA</sequence>
<feature type="chain" id="PRO_5045378379" evidence="1">
    <location>
        <begin position="20"/>
        <end position="985"/>
    </location>
</feature>
<evidence type="ECO:0000256" key="1">
    <source>
        <dbReference type="SAM" id="SignalP"/>
    </source>
</evidence>
<comment type="caution">
    <text evidence="2">The sequence shown here is derived from an EMBL/GenBank/DDBJ whole genome shotgun (WGS) entry which is preliminary data.</text>
</comment>
<dbReference type="Proteomes" id="UP001596200">
    <property type="component" value="Unassembled WGS sequence"/>
</dbReference>
<accession>A0ABW1GVL8</accession>
<gene>
    <name evidence="2" type="ORF">ACFP1B_33380</name>
</gene>
<dbReference type="RefSeq" id="WP_344516535.1">
    <property type="nucleotide sequence ID" value="NZ_BAAATU010000040.1"/>
</dbReference>
<name>A0ABW1GVL8_9ACTN</name>
<evidence type="ECO:0000313" key="3">
    <source>
        <dbReference type="Proteomes" id="UP001596200"/>
    </source>
</evidence>
<reference evidence="3" key="1">
    <citation type="journal article" date="2019" name="Int. J. Syst. Evol. Microbiol.">
        <title>The Global Catalogue of Microorganisms (GCM) 10K type strain sequencing project: providing services to taxonomists for standard genome sequencing and annotation.</title>
        <authorList>
            <consortium name="The Broad Institute Genomics Platform"/>
            <consortium name="The Broad Institute Genome Sequencing Center for Infectious Disease"/>
            <person name="Wu L."/>
            <person name="Ma J."/>
        </authorList>
    </citation>
    <scope>NUCLEOTIDE SEQUENCE [LARGE SCALE GENOMIC DNA]</scope>
    <source>
        <strain evidence="3">JCM 4147</strain>
    </source>
</reference>
<proteinExistence type="predicted"/>
<keyword evidence="3" id="KW-1185">Reference proteome</keyword>
<dbReference type="EMBL" id="JBHSPU010000038">
    <property type="protein sequence ID" value="MFC5918288.1"/>
    <property type="molecule type" value="Genomic_DNA"/>
</dbReference>
<protein>
    <submittedName>
        <fullName evidence="2">Uncharacterized protein</fullName>
    </submittedName>
</protein>
<organism evidence="2 3">
    <name type="scientific">Streptomyces pulveraceus</name>
    <dbReference type="NCBI Taxonomy" id="68258"/>
    <lineage>
        <taxon>Bacteria</taxon>
        <taxon>Bacillati</taxon>
        <taxon>Actinomycetota</taxon>
        <taxon>Actinomycetes</taxon>
        <taxon>Kitasatosporales</taxon>
        <taxon>Streptomycetaceae</taxon>
        <taxon>Streptomyces</taxon>
    </lineage>
</organism>
<keyword evidence="1" id="KW-0732">Signal</keyword>
<feature type="signal peptide" evidence="1">
    <location>
        <begin position="1"/>
        <end position="19"/>
    </location>
</feature>